<proteinExistence type="predicted"/>
<keyword evidence="1" id="KW-1133">Transmembrane helix</keyword>
<reference evidence="2 3" key="1">
    <citation type="journal article" date="2023" name="Antonie Van Leeuwenhoek">
        <title>Unveiling the genomic potential of a novel thermostable glycoside hydrolases producing Neobacillus sedimentimangrovi UE25.</title>
        <authorList>
            <person name="Ejaz U."/>
            <person name="Saleem F."/>
            <person name="Rashid R."/>
            <person name="Hasan K.A."/>
            <person name="Syed M.N."/>
            <person name="Sohail M."/>
        </authorList>
    </citation>
    <scope>NUCLEOTIDE SEQUENCE [LARGE SCALE GENOMIC DNA]</scope>
    <source>
        <strain evidence="2 3">UE25</strain>
    </source>
</reference>
<keyword evidence="1" id="KW-0812">Transmembrane</keyword>
<feature type="transmembrane region" description="Helical" evidence="1">
    <location>
        <begin position="34"/>
        <end position="61"/>
    </location>
</feature>
<evidence type="ECO:0008006" key="4">
    <source>
        <dbReference type="Google" id="ProtNLM"/>
    </source>
</evidence>
<organism evidence="2 3">
    <name type="scientific">Neobacillus sedimentimangrovi</name>
    <dbReference type="NCBI Taxonomy" id="2699460"/>
    <lineage>
        <taxon>Bacteria</taxon>
        <taxon>Bacillati</taxon>
        <taxon>Bacillota</taxon>
        <taxon>Bacilli</taxon>
        <taxon>Bacillales</taxon>
        <taxon>Bacillaceae</taxon>
        <taxon>Neobacillus</taxon>
    </lineage>
</organism>
<dbReference type="EMBL" id="JAJODE010000039">
    <property type="protein sequence ID" value="MCD4839749.1"/>
    <property type="molecule type" value="Genomic_DNA"/>
</dbReference>
<name>A0ABS8QKC9_9BACI</name>
<evidence type="ECO:0000256" key="1">
    <source>
        <dbReference type="SAM" id="Phobius"/>
    </source>
</evidence>
<evidence type="ECO:0000313" key="3">
    <source>
        <dbReference type="Proteomes" id="UP001162836"/>
    </source>
</evidence>
<protein>
    <recommendedName>
        <fullName evidence="4">PTS mannose transporter subunit IID</fullName>
    </recommendedName>
</protein>
<dbReference type="Proteomes" id="UP001162836">
    <property type="component" value="Unassembled WGS sequence"/>
</dbReference>
<dbReference type="RefSeq" id="WP_231315097.1">
    <property type="nucleotide sequence ID" value="NZ_JAJODE010000039.1"/>
</dbReference>
<evidence type="ECO:0000313" key="2">
    <source>
        <dbReference type="EMBL" id="MCD4839749.1"/>
    </source>
</evidence>
<keyword evidence="1" id="KW-0472">Membrane</keyword>
<gene>
    <name evidence="2" type="ORF">LRS37_12905</name>
</gene>
<keyword evidence="3" id="KW-1185">Reference proteome</keyword>
<feature type="transmembrane region" description="Helical" evidence="1">
    <location>
        <begin position="7"/>
        <end position="28"/>
    </location>
</feature>
<accession>A0ABS8QKC9</accession>
<comment type="caution">
    <text evidence="2">The sequence shown here is derived from an EMBL/GenBank/DDBJ whole genome shotgun (WGS) entry which is preliminary data.</text>
</comment>
<sequence>MKEKTPLEWLLGGFFTLLISILVIWWVSMVVEGFYRLLVSCFTDPFKFVALVITIIFIYFWKQQEIHEATAILKEKVKKKKARI</sequence>